<feature type="binding site" evidence="2">
    <location>
        <position position="13"/>
    </location>
    <ligand>
        <name>substrate</name>
    </ligand>
</feature>
<feature type="binding site" evidence="2">
    <location>
        <position position="109"/>
    </location>
    <ligand>
        <name>substrate</name>
    </ligand>
</feature>
<feature type="binding site" evidence="2">
    <location>
        <begin position="39"/>
        <end position="42"/>
    </location>
    <ligand>
        <name>substrate</name>
    </ligand>
</feature>
<reference evidence="7" key="1">
    <citation type="submission" date="2017-04" db="EMBL/GenBank/DDBJ databases">
        <title>Function of individual gut microbiota members based on whole genome sequencing of pure cultures obtained from chicken caecum.</title>
        <authorList>
            <person name="Medvecky M."/>
            <person name="Cejkova D."/>
            <person name="Polansky O."/>
            <person name="Karasova D."/>
            <person name="Kubasova T."/>
            <person name="Cizek A."/>
            <person name="Rychlik I."/>
        </authorList>
    </citation>
    <scope>NUCLEOTIDE SEQUENCE [LARGE SCALE GENOMIC DNA]</scope>
    <source>
        <strain evidence="7">An90</strain>
    </source>
</reference>
<dbReference type="GO" id="GO:0019242">
    <property type="term" value="P:methylglyoxal biosynthetic process"/>
    <property type="evidence" value="ECO:0007669"/>
    <property type="project" value="UniProtKB-UniRule"/>
</dbReference>
<sequence>MAKMTKVLALVAHDNMKRDLAEWVDWNSRNLSRHHLVCTGTTGKMVEKTLRDHREEDESADGIRELPDLKITLLKSGPLGGDQQLGSLIADGKINALIFFWDPMSAQPHDVDVKALLRLATLYNVPTAINRSSADFLISSPLFEDEDYEPVVKDYKAYVERVLK</sequence>
<comment type="caution">
    <text evidence="6">The sequence shown here is derived from an EMBL/GenBank/DDBJ whole genome shotgun (WGS) entry which is preliminary data.</text>
</comment>
<keyword evidence="2 5" id="KW-0456">Lyase</keyword>
<dbReference type="GO" id="GO:0005829">
    <property type="term" value="C:cytosol"/>
    <property type="evidence" value="ECO:0007669"/>
    <property type="project" value="TreeGrafter"/>
</dbReference>
<evidence type="ECO:0000256" key="2">
    <source>
        <dbReference type="HAMAP-Rule" id="MF_00549"/>
    </source>
</evidence>
<proteinExistence type="inferred from homology"/>
<dbReference type="PROSITE" id="PS51855">
    <property type="entry name" value="MGS"/>
    <property type="match status" value="1"/>
</dbReference>
<reference evidence="5 8" key="3">
    <citation type="journal article" date="2019" name="Nat. Med.">
        <title>A library of human gut bacterial isolates paired with longitudinal multiomics data enables mechanistic microbiome research.</title>
        <authorList>
            <person name="Poyet M."/>
            <person name="Groussin M."/>
            <person name="Gibbons S.M."/>
            <person name="Avila-Pacheco J."/>
            <person name="Jiang X."/>
            <person name="Kearney S.M."/>
            <person name="Perrotta A.R."/>
            <person name="Berdy B."/>
            <person name="Zhao S."/>
            <person name="Lieberman T.D."/>
            <person name="Swanson P.K."/>
            <person name="Smith M."/>
            <person name="Roesemann S."/>
            <person name="Alexander J.E."/>
            <person name="Rich S.A."/>
            <person name="Livny J."/>
            <person name="Vlamakis H."/>
            <person name="Clish C."/>
            <person name="Bullock K."/>
            <person name="Deik A."/>
            <person name="Scott J."/>
            <person name="Pierce K.A."/>
            <person name="Xavier R.J."/>
            <person name="Alm E.J."/>
        </authorList>
    </citation>
    <scope>NUCLEOTIDE SEQUENCE [LARGE SCALE GENOMIC DNA]</scope>
    <source>
        <strain evidence="5 8">BIOML-A266</strain>
    </source>
</reference>
<dbReference type="Proteomes" id="UP000322940">
    <property type="component" value="Unassembled WGS sequence"/>
</dbReference>
<feature type="binding site" evidence="2">
    <location>
        <begin position="76"/>
        <end position="77"/>
    </location>
    <ligand>
        <name>substrate</name>
    </ligand>
</feature>
<dbReference type="eggNOG" id="COG1803">
    <property type="taxonomic scope" value="Bacteria"/>
</dbReference>
<protein>
    <recommendedName>
        <fullName evidence="2">Methylglyoxal synthase</fullName>
        <shortName evidence="2">MGS</shortName>
        <ecNumber evidence="2">4.2.3.3</ecNumber>
    </recommendedName>
</protein>
<dbReference type="PIRSF" id="PIRSF006614">
    <property type="entry name" value="Methylglyox_syn"/>
    <property type="match status" value="1"/>
</dbReference>
<dbReference type="NCBIfam" id="NF003559">
    <property type="entry name" value="PRK05234.1"/>
    <property type="match status" value="1"/>
</dbReference>
<dbReference type="GeneID" id="59807053"/>
<feature type="domain" description="MGS-like" evidence="4">
    <location>
        <begin position="1"/>
        <end position="164"/>
    </location>
</feature>
<dbReference type="AlphaFoldDB" id="A0A1Y3QR32"/>
<comment type="similarity">
    <text evidence="1 2">Belongs to the methylglyoxal synthase family.</text>
</comment>
<feature type="active site" description="Proton donor/acceptor" evidence="2 3">
    <location>
        <position position="82"/>
    </location>
</feature>
<evidence type="ECO:0000259" key="4">
    <source>
        <dbReference type="PROSITE" id="PS51855"/>
    </source>
</evidence>
<comment type="function">
    <text evidence="2">Catalyzes the formation of methylglyoxal from dihydroxyacetone phosphate.</text>
</comment>
<reference evidence="6" key="2">
    <citation type="journal article" date="2018" name="BMC Genomics">
        <title>Whole genome sequencing and function prediction of 133 gut anaerobes isolated from chicken caecum in pure cultures.</title>
        <authorList>
            <person name="Medvecky M."/>
            <person name="Cejkova D."/>
            <person name="Polansky O."/>
            <person name="Karasova D."/>
            <person name="Kubasova T."/>
            <person name="Cizek A."/>
            <person name="Rychlik I."/>
        </authorList>
    </citation>
    <scope>NUCLEOTIDE SEQUENCE</scope>
    <source>
        <strain evidence="6">An90</strain>
    </source>
</reference>
<dbReference type="InterPro" id="IPR004363">
    <property type="entry name" value="Methylgl_synth"/>
</dbReference>
<dbReference type="Pfam" id="PF02142">
    <property type="entry name" value="MGS"/>
    <property type="match status" value="1"/>
</dbReference>
<dbReference type="EC" id="4.2.3.3" evidence="2"/>
<evidence type="ECO:0000256" key="3">
    <source>
        <dbReference type="PIRSR" id="PIRSR006614-1"/>
    </source>
</evidence>
<dbReference type="EMBL" id="NFHB01000010">
    <property type="protein sequence ID" value="OUN02036.1"/>
    <property type="molecule type" value="Genomic_DNA"/>
</dbReference>
<dbReference type="HAMAP" id="MF_00549">
    <property type="entry name" value="Methylglyoxal_synth"/>
    <property type="match status" value="1"/>
</dbReference>
<feature type="binding site" evidence="2">
    <location>
        <position position="17"/>
    </location>
    <ligand>
        <name>substrate</name>
    </ligand>
</feature>
<dbReference type="GO" id="GO:0008929">
    <property type="term" value="F:methylglyoxal synthase activity"/>
    <property type="evidence" value="ECO:0007669"/>
    <property type="project" value="UniProtKB-UniRule"/>
</dbReference>
<dbReference type="InterPro" id="IPR018148">
    <property type="entry name" value="Methylglyoxal_synth_AS"/>
</dbReference>
<organism evidence="6 7">
    <name type="scientific">Alistipes onderdonkii</name>
    <dbReference type="NCBI Taxonomy" id="328813"/>
    <lineage>
        <taxon>Bacteria</taxon>
        <taxon>Pseudomonadati</taxon>
        <taxon>Bacteroidota</taxon>
        <taxon>Bacteroidia</taxon>
        <taxon>Bacteroidales</taxon>
        <taxon>Rikenellaceae</taxon>
        <taxon>Alistipes</taxon>
    </lineage>
</organism>
<evidence type="ECO:0000256" key="1">
    <source>
        <dbReference type="ARBA" id="ARBA00006287"/>
    </source>
</evidence>
<evidence type="ECO:0000313" key="5">
    <source>
        <dbReference type="EMBL" id="KAA2378825.1"/>
    </source>
</evidence>
<dbReference type="SMART" id="SM00851">
    <property type="entry name" value="MGS"/>
    <property type="match status" value="1"/>
</dbReference>
<dbReference type="EMBL" id="VVXH01000006">
    <property type="protein sequence ID" value="KAA2378825.1"/>
    <property type="molecule type" value="Genomic_DNA"/>
</dbReference>
<gene>
    <name evidence="2" type="primary">mgsA</name>
    <name evidence="6" type="ORF">B5G41_13265</name>
    <name evidence="5" type="ORF">F2Y10_07085</name>
</gene>
<dbReference type="RefSeq" id="WP_026318616.1">
    <property type="nucleotide sequence ID" value="NZ_AP025562.1"/>
</dbReference>
<dbReference type="InterPro" id="IPR036914">
    <property type="entry name" value="MGS-like_dom_sf"/>
</dbReference>
<dbReference type="InterPro" id="IPR011607">
    <property type="entry name" value="MGS-like_dom"/>
</dbReference>
<dbReference type="Proteomes" id="UP000195772">
    <property type="component" value="Unassembled WGS sequence"/>
</dbReference>
<name>A0A1Y3QR32_9BACT</name>
<dbReference type="PANTHER" id="PTHR30492:SF0">
    <property type="entry name" value="METHYLGLYOXAL SYNTHASE"/>
    <property type="match status" value="1"/>
</dbReference>
<evidence type="ECO:0000313" key="6">
    <source>
        <dbReference type="EMBL" id="OUN02036.1"/>
    </source>
</evidence>
<dbReference type="OrthoDB" id="9787147at2"/>
<dbReference type="Gene3D" id="3.40.50.1380">
    <property type="entry name" value="Methylglyoxal synthase-like domain"/>
    <property type="match status" value="1"/>
</dbReference>
<evidence type="ECO:0000313" key="7">
    <source>
        <dbReference type="Proteomes" id="UP000195772"/>
    </source>
</evidence>
<dbReference type="CDD" id="cd01422">
    <property type="entry name" value="MGS"/>
    <property type="match status" value="1"/>
</dbReference>
<dbReference type="SUPFAM" id="SSF52335">
    <property type="entry name" value="Methylglyoxal synthase-like"/>
    <property type="match status" value="1"/>
</dbReference>
<dbReference type="PANTHER" id="PTHR30492">
    <property type="entry name" value="METHYLGLYOXAL SYNTHASE"/>
    <property type="match status" value="1"/>
</dbReference>
<evidence type="ECO:0000313" key="8">
    <source>
        <dbReference type="Proteomes" id="UP000322940"/>
    </source>
</evidence>
<accession>A0A1Y3QR32</accession>
<comment type="catalytic activity">
    <reaction evidence="2">
        <text>dihydroxyacetone phosphate = methylglyoxal + phosphate</text>
        <dbReference type="Rhea" id="RHEA:17937"/>
        <dbReference type="ChEBI" id="CHEBI:17158"/>
        <dbReference type="ChEBI" id="CHEBI:43474"/>
        <dbReference type="ChEBI" id="CHEBI:57642"/>
        <dbReference type="EC" id="4.2.3.3"/>
    </reaction>
</comment>
<dbReference type="PROSITE" id="PS01335">
    <property type="entry name" value="METHYLGLYOXAL_SYNTH"/>
    <property type="match status" value="1"/>
</dbReference>